<proteinExistence type="predicted"/>
<dbReference type="EMBL" id="CM029041">
    <property type="protein sequence ID" value="KAG2626825.1"/>
    <property type="molecule type" value="Genomic_DNA"/>
</dbReference>
<sequence>MWISSPDAMPSRARHDLPSPSPRIKPPAPSDRSPRSSWIAAASTSFPRRDDHYQPPPPVHATSTTGSRGSAALDRGRRGTKEGEDMPAAPSPRGAATPPSKPQSPLRITHDGEFYARLLTRESSLGNPSFRYYGAGPGAVPFVWESQPGTPKDAYSSSRMMLAAGAAGGGAPAITPPPSYHLRGAPLGHRARRHGKARGGGGRYSGCRLRWIKVGFIATVFRRLGSFGKSCRSSSSSVKPSPSTRWFFSGSSAAEARDQEYCGGYDEPAPPPPKRTKGVLSLGVRPSPWMVQLCSGQQEQAAGWVYGWRP</sequence>
<dbReference type="AlphaFoldDB" id="A0A8T0UXS7"/>
<evidence type="ECO:0000256" key="1">
    <source>
        <dbReference type="SAM" id="MobiDB-lite"/>
    </source>
</evidence>
<feature type="compositionally biased region" description="Pro residues" evidence="1">
    <location>
        <begin position="19"/>
        <end position="29"/>
    </location>
</feature>
<dbReference type="Proteomes" id="UP000823388">
    <property type="component" value="Chromosome 3K"/>
</dbReference>
<feature type="region of interest" description="Disordered" evidence="1">
    <location>
        <begin position="1"/>
        <end position="108"/>
    </location>
</feature>
<keyword evidence="3" id="KW-1185">Reference proteome</keyword>
<evidence type="ECO:0000313" key="3">
    <source>
        <dbReference type="Proteomes" id="UP000823388"/>
    </source>
</evidence>
<dbReference type="EMBL" id="CM029041">
    <property type="protein sequence ID" value="KAG2626824.1"/>
    <property type="molecule type" value="Genomic_DNA"/>
</dbReference>
<gene>
    <name evidence="2" type="ORF">PVAP13_3KG136659</name>
</gene>
<dbReference type="Pfam" id="PF05097">
    <property type="entry name" value="DUF688"/>
    <property type="match status" value="1"/>
</dbReference>
<dbReference type="PANTHER" id="PTHR33257">
    <property type="entry name" value="OS05G0165500 PROTEIN"/>
    <property type="match status" value="1"/>
</dbReference>
<dbReference type="InterPro" id="IPR007789">
    <property type="entry name" value="DUF688"/>
</dbReference>
<dbReference type="OrthoDB" id="691043at2759"/>
<evidence type="ECO:0000313" key="2">
    <source>
        <dbReference type="EMBL" id="KAG2626825.1"/>
    </source>
</evidence>
<feature type="compositionally biased region" description="Basic and acidic residues" evidence="1">
    <location>
        <begin position="74"/>
        <end position="84"/>
    </location>
</feature>
<name>A0A8T0UXS7_PANVG</name>
<accession>A0A8T0UXS7</accession>
<reference evidence="2" key="1">
    <citation type="submission" date="2020-05" db="EMBL/GenBank/DDBJ databases">
        <title>WGS assembly of Panicum virgatum.</title>
        <authorList>
            <person name="Lovell J.T."/>
            <person name="Jenkins J."/>
            <person name="Shu S."/>
            <person name="Juenger T.E."/>
            <person name="Schmutz J."/>
        </authorList>
    </citation>
    <scope>NUCLEOTIDE SEQUENCE</scope>
    <source>
        <strain evidence="2">AP13</strain>
    </source>
</reference>
<protein>
    <submittedName>
        <fullName evidence="2">Uncharacterized protein</fullName>
    </submittedName>
</protein>
<organism evidence="2 3">
    <name type="scientific">Panicum virgatum</name>
    <name type="common">Blackwell switchgrass</name>
    <dbReference type="NCBI Taxonomy" id="38727"/>
    <lineage>
        <taxon>Eukaryota</taxon>
        <taxon>Viridiplantae</taxon>
        <taxon>Streptophyta</taxon>
        <taxon>Embryophyta</taxon>
        <taxon>Tracheophyta</taxon>
        <taxon>Spermatophyta</taxon>
        <taxon>Magnoliopsida</taxon>
        <taxon>Liliopsida</taxon>
        <taxon>Poales</taxon>
        <taxon>Poaceae</taxon>
        <taxon>PACMAD clade</taxon>
        <taxon>Panicoideae</taxon>
        <taxon>Panicodae</taxon>
        <taxon>Paniceae</taxon>
        <taxon>Panicinae</taxon>
        <taxon>Panicum</taxon>
        <taxon>Panicum sect. Hiantes</taxon>
    </lineage>
</organism>
<comment type="caution">
    <text evidence="2">The sequence shown here is derived from an EMBL/GenBank/DDBJ whole genome shotgun (WGS) entry which is preliminary data.</text>
</comment>
<dbReference type="PANTHER" id="PTHR33257:SF61">
    <property type="entry name" value="OS05G0476000 PROTEIN"/>
    <property type="match status" value="1"/>
</dbReference>